<evidence type="ECO:0000313" key="2">
    <source>
        <dbReference type="EMBL" id="TXB97097.1"/>
    </source>
</evidence>
<evidence type="ECO:0000313" key="3">
    <source>
        <dbReference type="Proteomes" id="UP000321331"/>
    </source>
</evidence>
<organism evidence="2 3">
    <name type="scientific">Fusarium oxysporum f. sp. cubense</name>
    <dbReference type="NCBI Taxonomy" id="61366"/>
    <lineage>
        <taxon>Eukaryota</taxon>
        <taxon>Fungi</taxon>
        <taxon>Dikarya</taxon>
        <taxon>Ascomycota</taxon>
        <taxon>Pezizomycotina</taxon>
        <taxon>Sordariomycetes</taxon>
        <taxon>Hypocreomycetidae</taxon>
        <taxon>Hypocreales</taxon>
        <taxon>Nectriaceae</taxon>
        <taxon>Fusarium</taxon>
        <taxon>Fusarium oxysporum species complex</taxon>
    </lineage>
</organism>
<feature type="region of interest" description="Disordered" evidence="1">
    <location>
        <begin position="98"/>
        <end position="119"/>
    </location>
</feature>
<sequence length="119" mass="13076">MDYDLSRQQGTFIHPHLSTTQPFEPSGLVPPPHSVPIADLPAPPSQDTAQTVPRTQLSSSALPTENIPFYDMATACVLPYTLYNTPPTIAPLITQCRTQPYSRPPKAPFTSNPPRQTHL</sequence>
<proteinExistence type="predicted"/>
<feature type="compositionally biased region" description="Polar residues" evidence="1">
    <location>
        <begin position="45"/>
        <end position="54"/>
    </location>
</feature>
<dbReference type="Proteomes" id="UP000321331">
    <property type="component" value="Unassembled WGS sequence"/>
</dbReference>
<feature type="compositionally biased region" description="Polar residues" evidence="1">
    <location>
        <begin position="1"/>
        <end position="23"/>
    </location>
</feature>
<gene>
    <name evidence="2" type="ORF">FocTR4_00012156</name>
</gene>
<feature type="region of interest" description="Disordered" evidence="1">
    <location>
        <begin position="1"/>
        <end position="54"/>
    </location>
</feature>
<dbReference type="EMBL" id="VMNF01000014">
    <property type="protein sequence ID" value="TXB97097.1"/>
    <property type="molecule type" value="Genomic_DNA"/>
</dbReference>
<evidence type="ECO:0000256" key="1">
    <source>
        <dbReference type="SAM" id="MobiDB-lite"/>
    </source>
</evidence>
<feature type="compositionally biased region" description="Polar residues" evidence="1">
    <location>
        <begin position="109"/>
        <end position="119"/>
    </location>
</feature>
<accession>A0A5C6SGD0</accession>
<name>A0A5C6SGD0_FUSOC</name>
<reference evidence="2 3" key="1">
    <citation type="submission" date="2019-07" db="EMBL/GenBank/DDBJ databases">
        <title>The First High-Quality Draft Genome Sequence of the Causal Agent of the Current Panama Disease Epidemic.</title>
        <authorList>
            <person name="Warmington R.J."/>
            <person name="Kay W."/>
            <person name="Jeffries A."/>
            <person name="Bebber D."/>
            <person name="Moore K."/>
            <person name="Studholme D.J."/>
        </authorList>
    </citation>
    <scope>NUCLEOTIDE SEQUENCE [LARGE SCALE GENOMIC DNA]</scope>
    <source>
        <strain evidence="2 3">TR4</strain>
    </source>
</reference>
<dbReference type="AlphaFoldDB" id="A0A5C6SGD0"/>
<comment type="caution">
    <text evidence="2">The sequence shown here is derived from an EMBL/GenBank/DDBJ whole genome shotgun (WGS) entry which is preliminary data.</text>
</comment>
<protein>
    <submittedName>
        <fullName evidence="2">Uncharacterized protein</fullName>
    </submittedName>
</protein>